<dbReference type="InterPro" id="IPR036390">
    <property type="entry name" value="WH_DNA-bd_sf"/>
</dbReference>
<keyword evidence="3" id="KW-0804">Transcription</keyword>
<organism evidence="5 6">
    <name type="scientific">Novosphingobium hassiacum</name>
    <dbReference type="NCBI Taxonomy" id="173676"/>
    <lineage>
        <taxon>Bacteria</taxon>
        <taxon>Pseudomonadati</taxon>
        <taxon>Pseudomonadota</taxon>
        <taxon>Alphaproteobacteria</taxon>
        <taxon>Sphingomonadales</taxon>
        <taxon>Sphingomonadaceae</taxon>
        <taxon>Novosphingobium</taxon>
    </lineage>
</organism>
<name>A0A7W6EWI0_9SPHN</name>
<dbReference type="PANTHER" id="PTHR43537:SF39">
    <property type="entry name" value="HTH-TYPE TRANSCRIPTIONAL REGULATOR MCBR"/>
    <property type="match status" value="1"/>
</dbReference>
<dbReference type="RefSeq" id="WP_183613120.1">
    <property type="nucleotide sequence ID" value="NZ_JACICY010000004.1"/>
</dbReference>
<keyword evidence="2 5" id="KW-0238">DNA-binding</keyword>
<dbReference type="Pfam" id="PF00392">
    <property type="entry name" value="GntR"/>
    <property type="match status" value="1"/>
</dbReference>
<evidence type="ECO:0000259" key="4">
    <source>
        <dbReference type="PROSITE" id="PS50949"/>
    </source>
</evidence>
<proteinExistence type="predicted"/>
<dbReference type="InterPro" id="IPR000524">
    <property type="entry name" value="Tscrpt_reg_HTH_GntR"/>
</dbReference>
<keyword evidence="6" id="KW-1185">Reference proteome</keyword>
<evidence type="ECO:0000256" key="1">
    <source>
        <dbReference type="ARBA" id="ARBA00023015"/>
    </source>
</evidence>
<dbReference type="Gene3D" id="1.10.10.10">
    <property type="entry name" value="Winged helix-like DNA-binding domain superfamily/Winged helix DNA-binding domain"/>
    <property type="match status" value="1"/>
</dbReference>
<feature type="domain" description="HTH gntR-type" evidence="4">
    <location>
        <begin position="4"/>
        <end position="71"/>
    </location>
</feature>
<dbReference type="PANTHER" id="PTHR43537">
    <property type="entry name" value="TRANSCRIPTIONAL REGULATOR, GNTR FAMILY"/>
    <property type="match status" value="1"/>
</dbReference>
<gene>
    <name evidence="5" type="ORF">GGQ88_002138</name>
</gene>
<evidence type="ECO:0000313" key="5">
    <source>
        <dbReference type="EMBL" id="MBB3860869.1"/>
    </source>
</evidence>
<reference evidence="5 6" key="1">
    <citation type="submission" date="2020-08" db="EMBL/GenBank/DDBJ databases">
        <title>Genomic Encyclopedia of Type Strains, Phase IV (KMG-IV): sequencing the most valuable type-strain genomes for metagenomic binning, comparative biology and taxonomic classification.</title>
        <authorList>
            <person name="Goeker M."/>
        </authorList>
    </citation>
    <scope>NUCLEOTIDE SEQUENCE [LARGE SCALE GENOMIC DNA]</scope>
    <source>
        <strain evidence="5 6">DSM 14552</strain>
    </source>
</reference>
<dbReference type="AlphaFoldDB" id="A0A7W6EWI0"/>
<keyword evidence="1" id="KW-0805">Transcription regulation</keyword>
<sequence length="200" mass="22054">MSPSHVLEPTYQSLRQLLLENTWPPGTRLETVRLADLLHVSATPVRDSLNRLLGERLVDFVPGMGFHVPRLSEAGFRELLACQLALLRVALAGDIGPEQRAPDPSLSTEPQMCEHEVLLGVAAAFGANRELHAVLSHVSLRLEPARSAERILFSDTSDELSKINVLLSAGDRNGLEARLALYHYRRSEAAARIIARLERG</sequence>
<dbReference type="SMART" id="SM00345">
    <property type="entry name" value="HTH_GNTR"/>
    <property type="match status" value="1"/>
</dbReference>
<dbReference type="Proteomes" id="UP000562395">
    <property type="component" value="Unassembled WGS sequence"/>
</dbReference>
<evidence type="ECO:0000313" key="6">
    <source>
        <dbReference type="Proteomes" id="UP000562395"/>
    </source>
</evidence>
<protein>
    <submittedName>
        <fullName evidence="5">DNA-binding GntR family transcriptional regulator</fullName>
    </submittedName>
</protein>
<dbReference type="GO" id="GO:0003700">
    <property type="term" value="F:DNA-binding transcription factor activity"/>
    <property type="evidence" value="ECO:0007669"/>
    <property type="project" value="InterPro"/>
</dbReference>
<dbReference type="InterPro" id="IPR036388">
    <property type="entry name" value="WH-like_DNA-bd_sf"/>
</dbReference>
<dbReference type="SUPFAM" id="SSF46785">
    <property type="entry name" value="Winged helix' DNA-binding domain"/>
    <property type="match status" value="1"/>
</dbReference>
<accession>A0A7W6EWI0</accession>
<dbReference type="PROSITE" id="PS50949">
    <property type="entry name" value="HTH_GNTR"/>
    <property type="match status" value="1"/>
</dbReference>
<dbReference type="GO" id="GO:0003677">
    <property type="term" value="F:DNA binding"/>
    <property type="evidence" value="ECO:0007669"/>
    <property type="project" value="UniProtKB-KW"/>
</dbReference>
<comment type="caution">
    <text evidence="5">The sequence shown here is derived from an EMBL/GenBank/DDBJ whole genome shotgun (WGS) entry which is preliminary data.</text>
</comment>
<evidence type="ECO:0000256" key="2">
    <source>
        <dbReference type="ARBA" id="ARBA00023125"/>
    </source>
</evidence>
<dbReference type="EMBL" id="JACICY010000004">
    <property type="protein sequence ID" value="MBB3860869.1"/>
    <property type="molecule type" value="Genomic_DNA"/>
</dbReference>
<evidence type="ECO:0000256" key="3">
    <source>
        <dbReference type="ARBA" id="ARBA00023163"/>
    </source>
</evidence>